<protein>
    <submittedName>
        <fullName evidence="2">Uncharacterized protein</fullName>
    </submittedName>
</protein>
<proteinExistence type="predicted"/>
<organism evidence="1 2">
    <name type="scientific">Meloidogyne javanica</name>
    <name type="common">Root-knot nematode worm</name>
    <dbReference type="NCBI Taxonomy" id="6303"/>
    <lineage>
        <taxon>Eukaryota</taxon>
        <taxon>Metazoa</taxon>
        <taxon>Ecdysozoa</taxon>
        <taxon>Nematoda</taxon>
        <taxon>Chromadorea</taxon>
        <taxon>Rhabditida</taxon>
        <taxon>Tylenchina</taxon>
        <taxon>Tylenchomorpha</taxon>
        <taxon>Tylenchoidea</taxon>
        <taxon>Meloidogynidae</taxon>
        <taxon>Meloidogyninae</taxon>
        <taxon>Meloidogyne</taxon>
        <taxon>Meloidogyne incognita group</taxon>
    </lineage>
</organism>
<reference evidence="2" key="1">
    <citation type="submission" date="2022-11" db="UniProtKB">
        <authorList>
            <consortium name="WormBaseParasite"/>
        </authorList>
    </citation>
    <scope>IDENTIFICATION</scope>
</reference>
<name>A0A915LGA1_MELJA</name>
<dbReference type="AlphaFoldDB" id="A0A915LGA1"/>
<accession>A0A915LGA1</accession>
<evidence type="ECO:0000313" key="2">
    <source>
        <dbReference type="WBParaSite" id="scaffold11712_cov146.g15827"/>
    </source>
</evidence>
<dbReference type="WBParaSite" id="scaffold11712_cov146.g15827">
    <property type="protein sequence ID" value="scaffold11712_cov146.g15827"/>
    <property type="gene ID" value="scaffold11712_cov146.g15827"/>
</dbReference>
<sequence>LHLNSTINLPSSVNNSCVDFVSGGKYTSPNMSSRRSNKGRTKEKKPIQLVKVTKSARLPSCGCCNLVKATKTAKSSSSSLRLDEIDDICGCPCLVKATKTAKHPLAADDETINDGENIYSDNNDSFRGMQRRMNEKSSVRLF</sequence>
<keyword evidence="1" id="KW-1185">Reference proteome</keyword>
<dbReference type="Proteomes" id="UP000887561">
    <property type="component" value="Unplaced"/>
</dbReference>
<evidence type="ECO:0000313" key="1">
    <source>
        <dbReference type="Proteomes" id="UP000887561"/>
    </source>
</evidence>